<dbReference type="Proteomes" id="UP000234331">
    <property type="component" value="Unassembled WGS sequence"/>
</dbReference>
<dbReference type="SMART" id="SM00895">
    <property type="entry name" value="FCD"/>
    <property type="match status" value="1"/>
</dbReference>
<evidence type="ECO:0000256" key="3">
    <source>
        <dbReference type="ARBA" id="ARBA00023163"/>
    </source>
</evidence>
<evidence type="ECO:0000313" key="6">
    <source>
        <dbReference type="EMBL" id="SNQ48087.1"/>
    </source>
</evidence>
<keyword evidence="1" id="KW-0805">Transcription regulation</keyword>
<evidence type="ECO:0000313" key="7">
    <source>
        <dbReference type="Proteomes" id="UP000234331"/>
    </source>
</evidence>
<name>A0A2I2KQZ3_9ACTN</name>
<keyword evidence="3" id="KW-0804">Transcription</keyword>
<dbReference type="InterPro" id="IPR036388">
    <property type="entry name" value="WH-like_DNA-bd_sf"/>
</dbReference>
<dbReference type="SUPFAM" id="SSF48008">
    <property type="entry name" value="GntR ligand-binding domain-like"/>
    <property type="match status" value="1"/>
</dbReference>
<dbReference type="PANTHER" id="PTHR43537">
    <property type="entry name" value="TRANSCRIPTIONAL REGULATOR, GNTR FAMILY"/>
    <property type="match status" value="1"/>
</dbReference>
<feature type="domain" description="HTH gntR-type" evidence="5">
    <location>
        <begin position="68"/>
        <end position="138"/>
    </location>
</feature>
<dbReference type="Pfam" id="PF00392">
    <property type="entry name" value="GntR"/>
    <property type="match status" value="1"/>
</dbReference>
<dbReference type="OrthoDB" id="3207514at2"/>
<dbReference type="InterPro" id="IPR011711">
    <property type="entry name" value="GntR_C"/>
</dbReference>
<keyword evidence="2" id="KW-0238">DNA-binding</keyword>
<evidence type="ECO:0000256" key="4">
    <source>
        <dbReference type="SAM" id="MobiDB-lite"/>
    </source>
</evidence>
<dbReference type="InterPro" id="IPR036390">
    <property type="entry name" value="WH_DNA-bd_sf"/>
</dbReference>
<dbReference type="EMBL" id="FZMO01000135">
    <property type="protein sequence ID" value="SNQ48087.1"/>
    <property type="molecule type" value="Genomic_DNA"/>
</dbReference>
<dbReference type="PRINTS" id="PR00035">
    <property type="entry name" value="HTHGNTR"/>
</dbReference>
<protein>
    <submittedName>
        <fullName evidence="6">Transcriptional regulator</fullName>
    </submittedName>
</protein>
<dbReference type="SUPFAM" id="SSF46785">
    <property type="entry name" value="Winged helix' DNA-binding domain"/>
    <property type="match status" value="1"/>
</dbReference>
<accession>A0A2I2KQZ3</accession>
<dbReference type="InterPro" id="IPR008920">
    <property type="entry name" value="TF_FadR/GntR_C"/>
</dbReference>
<dbReference type="GO" id="GO:0003677">
    <property type="term" value="F:DNA binding"/>
    <property type="evidence" value="ECO:0007669"/>
    <property type="project" value="UniProtKB-KW"/>
</dbReference>
<evidence type="ECO:0000256" key="2">
    <source>
        <dbReference type="ARBA" id="ARBA00023125"/>
    </source>
</evidence>
<gene>
    <name evidence="6" type="ORF">FRACA_220027</name>
</gene>
<dbReference type="Gene3D" id="1.10.10.10">
    <property type="entry name" value="Winged helix-like DNA-binding domain superfamily/Winged helix DNA-binding domain"/>
    <property type="match status" value="1"/>
</dbReference>
<evidence type="ECO:0000259" key="5">
    <source>
        <dbReference type="PROSITE" id="PS50949"/>
    </source>
</evidence>
<proteinExistence type="predicted"/>
<evidence type="ECO:0000256" key="1">
    <source>
        <dbReference type="ARBA" id="ARBA00023015"/>
    </source>
</evidence>
<dbReference type="Gene3D" id="1.20.120.530">
    <property type="entry name" value="GntR ligand-binding domain-like"/>
    <property type="match status" value="1"/>
</dbReference>
<sequence length="322" mass="32754">MARPAASAALPSGTSQPSPAAPGGQVATEPGRRAAGGRVPGLPGSPAPLTAGPLAVTVSPVGRQVRVPKTAELVASQLRRRIIRGELSEGDALPPEPTLMTQFGVSRPTLREAFRVLEAEALISVRRGAHGGARVHAPSPNVAARYAGLVLEHRGATLGDVHQASSVIEPPCAVLLAERGSPDDVAALRAVLAEGDSVGEEPAALAAAQAAFHRAVVELTGNKSLSVLTGMLQHLVELTSAPQGHASIAANIREAPARSSAGDEPQRRPLGRTTRLAHATLIDLIERGDAAGAGEHWGRHLAAPGHAVPGGPADGCVLDLLG</sequence>
<dbReference type="SMART" id="SM00345">
    <property type="entry name" value="HTH_GNTR"/>
    <property type="match status" value="1"/>
</dbReference>
<dbReference type="PANTHER" id="PTHR43537:SF5">
    <property type="entry name" value="UXU OPERON TRANSCRIPTIONAL REGULATOR"/>
    <property type="match status" value="1"/>
</dbReference>
<organism evidence="6 7">
    <name type="scientific">Frankia canadensis</name>
    <dbReference type="NCBI Taxonomy" id="1836972"/>
    <lineage>
        <taxon>Bacteria</taxon>
        <taxon>Bacillati</taxon>
        <taxon>Actinomycetota</taxon>
        <taxon>Actinomycetes</taxon>
        <taxon>Frankiales</taxon>
        <taxon>Frankiaceae</taxon>
        <taxon>Frankia</taxon>
    </lineage>
</organism>
<dbReference type="CDD" id="cd07377">
    <property type="entry name" value="WHTH_GntR"/>
    <property type="match status" value="1"/>
</dbReference>
<dbReference type="GO" id="GO:0003700">
    <property type="term" value="F:DNA-binding transcription factor activity"/>
    <property type="evidence" value="ECO:0007669"/>
    <property type="project" value="InterPro"/>
</dbReference>
<dbReference type="Pfam" id="PF07729">
    <property type="entry name" value="FCD"/>
    <property type="match status" value="1"/>
</dbReference>
<reference evidence="6 7" key="1">
    <citation type="submission" date="2017-06" db="EMBL/GenBank/DDBJ databases">
        <authorList>
            <person name="Kim H.J."/>
            <person name="Triplett B.A."/>
        </authorList>
    </citation>
    <scope>NUCLEOTIDE SEQUENCE [LARGE SCALE GENOMIC DNA]</scope>
    <source>
        <strain evidence="6">FRACA_ARgP5</strain>
    </source>
</reference>
<keyword evidence="7" id="KW-1185">Reference proteome</keyword>
<dbReference type="InterPro" id="IPR000524">
    <property type="entry name" value="Tscrpt_reg_HTH_GntR"/>
</dbReference>
<dbReference type="AlphaFoldDB" id="A0A2I2KQZ3"/>
<feature type="region of interest" description="Disordered" evidence="4">
    <location>
        <begin position="1"/>
        <end position="49"/>
    </location>
</feature>
<dbReference type="PROSITE" id="PS50949">
    <property type="entry name" value="HTH_GNTR"/>
    <property type="match status" value="1"/>
</dbReference>